<feature type="non-terminal residue" evidence="1">
    <location>
        <position position="1"/>
    </location>
</feature>
<keyword evidence="2" id="KW-1185">Reference proteome</keyword>
<gene>
    <name evidence="1" type="ORF">HaLaN_18729</name>
</gene>
<evidence type="ECO:0000313" key="2">
    <source>
        <dbReference type="Proteomes" id="UP000485058"/>
    </source>
</evidence>
<dbReference type="PANTHER" id="PTHR31431">
    <property type="entry name" value="NUCLEOPORIN NUP188 HOMOLOG"/>
    <property type="match status" value="1"/>
</dbReference>
<dbReference type="GO" id="GO:0017056">
    <property type="term" value="F:structural constituent of nuclear pore"/>
    <property type="evidence" value="ECO:0007669"/>
    <property type="project" value="InterPro"/>
</dbReference>
<sequence>MDLLFWTPFGDLHRLLLRGEPGVTTALDAQFKWLVDNLSSGACGFKPPSDASKKLLETSSVIPLTSGQKFAVDAKLRKATLQASIMLELDELQTHILVKRWVRDQGLRAAVKAAEQDYPFDGHAMLQVLASYHQERLLLLKSLQTVIVQGLHDAAMKQFTGRLLEAGLEHRLAAALRSNVEATAQPAVLAPGQAAAGTIAQRMSAVIKHLPSLAQDM</sequence>
<feature type="non-terminal residue" evidence="1">
    <location>
        <position position="217"/>
    </location>
</feature>
<protein>
    <submittedName>
        <fullName evidence="1">Uncharacterized protein</fullName>
    </submittedName>
</protein>
<proteinExistence type="predicted"/>
<accession>A0A699ZFS8</accession>
<reference evidence="1 2" key="1">
    <citation type="submission" date="2020-02" db="EMBL/GenBank/DDBJ databases">
        <title>Draft genome sequence of Haematococcus lacustris strain NIES-144.</title>
        <authorList>
            <person name="Morimoto D."/>
            <person name="Nakagawa S."/>
            <person name="Yoshida T."/>
            <person name="Sawayama S."/>
        </authorList>
    </citation>
    <scope>NUCLEOTIDE SEQUENCE [LARGE SCALE GENOMIC DNA]</scope>
    <source>
        <strain evidence="1 2">NIES-144</strain>
    </source>
</reference>
<comment type="caution">
    <text evidence="1">The sequence shown here is derived from an EMBL/GenBank/DDBJ whole genome shotgun (WGS) entry which is preliminary data.</text>
</comment>
<dbReference type="InterPro" id="IPR044840">
    <property type="entry name" value="Nup188"/>
</dbReference>
<dbReference type="Proteomes" id="UP000485058">
    <property type="component" value="Unassembled WGS sequence"/>
</dbReference>
<dbReference type="GO" id="GO:0044611">
    <property type="term" value="C:nuclear pore inner ring"/>
    <property type="evidence" value="ECO:0007669"/>
    <property type="project" value="TreeGrafter"/>
</dbReference>
<dbReference type="AlphaFoldDB" id="A0A699ZFS8"/>
<dbReference type="GO" id="GO:0006606">
    <property type="term" value="P:protein import into nucleus"/>
    <property type="evidence" value="ECO:0007669"/>
    <property type="project" value="TreeGrafter"/>
</dbReference>
<dbReference type="EMBL" id="BLLF01001827">
    <property type="protein sequence ID" value="GFH21423.1"/>
    <property type="molecule type" value="Genomic_DNA"/>
</dbReference>
<dbReference type="GO" id="GO:0006405">
    <property type="term" value="P:RNA export from nucleus"/>
    <property type="evidence" value="ECO:0007669"/>
    <property type="project" value="TreeGrafter"/>
</dbReference>
<dbReference type="PANTHER" id="PTHR31431:SF1">
    <property type="entry name" value="NUCLEOPORIN NUP188"/>
    <property type="match status" value="1"/>
</dbReference>
<evidence type="ECO:0000313" key="1">
    <source>
        <dbReference type="EMBL" id="GFH21423.1"/>
    </source>
</evidence>
<name>A0A699ZFS8_HAELA</name>
<organism evidence="1 2">
    <name type="scientific">Haematococcus lacustris</name>
    <name type="common">Green alga</name>
    <name type="synonym">Haematococcus pluvialis</name>
    <dbReference type="NCBI Taxonomy" id="44745"/>
    <lineage>
        <taxon>Eukaryota</taxon>
        <taxon>Viridiplantae</taxon>
        <taxon>Chlorophyta</taxon>
        <taxon>core chlorophytes</taxon>
        <taxon>Chlorophyceae</taxon>
        <taxon>CS clade</taxon>
        <taxon>Chlamydomonadales</taxon>
        <taxon>Haematococcaceae</taxon>
        <taxon>Haematococcus</taxon>
    </lineage>
</organism>